<dbReference type="InterPro" id="IPR036770">
    <property type="entry name" value="Ankyrin_rpt-contain_sf"/>
</dbReference>
<accession>A0A1E1K8F3</accession>
<protein>
    <recommendedName>
        <fullName evidence="4">Ankyrin</fullName>
    </recommendedName>
</protein>
<dbReference type="SUPFAM" id="SSF48403">
    <property type="entry name" value="Ankyrin repeat"/>
    <property type="match status" value="1"/>
</dbReference>
<name>A0A1E1K8F3_9HELO</name>
<evidence type="ECO:0000313" key="2">
    <source>
        <dbReference type="EMBL" id="CZS94281.1"/>
    </source>
</evidence>
<feature type="region of interest" description="Disordered" evidence="1">
    <location>
        <begin position="190"/>
        <end position="211"/>
    </location>
</feature>
<gene>
    <name evidence="2" type="ORF">RCO7_10333</name>
</gene>
<reference evidence="3" key="1">
    <citation type="submission" date="2016-03" db="EMBL/GenBank/DDBJ databases">
        <authorList>
            <person name="Ploux O."/>
        </authorList>
    </citation>
    <scope>NUCLEOTIDE SEQUENCE [LARGE SCALE GENOMIC DNA]</scope>
    <source>
        <strain evidence="3">UK7</strain>
    </source>
</reference>
<dbReference type="Gene3D" id="1.25.40.20">
    <property type="entry name" value="Ankyrin repeat-containing domain"/>
    <property type="match status" value="1"/>
</dbReference>
<dbReference type="Proteomes" id="UP000178129">
    <property type="component" value="Unassembled WGS sequence"/>
</dbReference>
<keyword evidence="3" id="KW-1185">Reference proteome</keyword>
<sequence length="432" mass="47254">MSQSLLARSIAQRTAYKVVINEVKFLPFGENGLTSIGTANLNGCSAVMVLSNFGAILGHIAPLPDNHAGNPAAGDEHAESKMSLLKSLVYIEDVEVTIRNHPSGGESLTTSYGSSLAAPLAYTPQAVPGYGSSSNSYSIVPAVASTPEASSSDEPYYYVRDRKSSMSLTPPPQSSDMAGRLILPDISSSVREERTTEPPSPPTGQLPLPPPLPRILPSSLRPFDNALERVEVKLLKLASNEGPPDISGRLHLSVFYESVVEAILYQYPSVLSYLFFMRVGEPRFYTKTVIEARSPAIFQIFLEYGWNINELLERTMSLALGYVSHDRVLTEWFLDNGADPNAMCSWDFTLMSEAMCQASLDTIKLLFERGGNIECGQLLHNAVQRVDPDAIELIGMLLDKGAPINDIQYKNHAPSWRDRCLFGLGTPLYYAA</sequence>
<evidence type="ECO:0008006" key="4">
    <source>
        <dbReference type="Google" id="ProtNLM"/>
    </source>
</evidence>
<proteinExistence type="predicted"/>
<dbReference type="EMBL" id="FJUW01000008">
    <property type="protein sequence ID" value="CZS94281.1"/>
    <property type="molecule type" value="Genomic_DNA"/>
</dbReference>
<evidence type="ECO:0000256" key="1">
    <source>
        <dbReference type="SAM" id="MobiDB-lite"/>
    </source>
</evidence>
<organism evidence="2 3">
    <name type="scientific">Rhynchosporium graminicola</name>
    <dbReference type="NCBI Taxonomy" id="2792576"/>
    <lineage>
        <taxon>Eukaryota</taxon>
        <taxon>Fungi</taxon>
        <taxon>Dikarya</taxon>
        <taxon>Ascomycota</taxon>
        <taxon>Pezizomycotina</taxon>
        <taxon>Leotiomycetes</taxon>
        <taxon>Helotiales</taxon>
        <taxon>Ploettnerulaceae</taxon>
        <taxon>Rhynchosporium</taxon>
    </lineage>
</organism>
<evidence type="ECO:0000313" key="3">
    <source>
        <dbReference type="Proteomes" id="UP000178129"/>
    </source>
</evidence>
<dbReference type="AlphaFoldDB" id="A0A1E1K8F3"/>
<dbReference type="InParanoid" id="A0A1E1K8F3"/>
<comment type="caution">
    <text evidence="2">The sequence shown here is derived from an EMBL/GenBank/DDBJ whole genome shotgun (WGS) entry which is preliminary data.</text>
</comment>
<feature type="compositionally biased region" description="Pro residues" evidence="1">
    <location>
        <begin position="198"/>
        <end position="211"/>
    </location>
</feature>